<dbReference type="GO" id="GO:0140359">
    <property type="term" value="F:ABC-type transporter activity"/>
    <property type="evidence" value="ECO:0007669"/>
    <property type="project" value="InterPro"/>
</dbReference>
<keyword evidence="12" id="KW-1185">Reference proteome</keyword>
<dbReference type="Proteomes" id="UP000222056">
    <property type="component" value="Unassembled WGS sequence"/>
</dbReference>
<protein>
    <recommendedName>
        <fullName evidence="9">Transport permease protein</fullName>
    </recommendedName>
</protein>
<proteinExistence type="inferred from homology"/>
<dbReference type="InterPro" id="IPR000412">
    <property type="entry name" value="ABC_2_transport"/>
</dbReference>
<comment type="caution">
    <text evidence="9">Lacks conserved residue(s) required for the propagation of feature annotation.</text>
</comment>
<dbReference type="EMBL" id="FNWJ01000001">
    <property type="protein sequence ID" value="SEH11728.1"/>
    <property type="molecule type" value="Genomic_DNA"/>
</dbReference>
<evidence type="ECO:0000256" key="3">
    <source>
        <dbReference type="ARBA" id="ARBA00022448"/>
    </source>
</evidence>
<dbReference type="GO" id="GO:0015920">
    <property type="term" value="P:lipopolysaccharide transport"/>
    <property type="evidence" value="ECO:0007669"/>
    <property type="project" value="TreeGrafter"/>
</dbReference>
<dbReference type="AlphaFoldDB" id="A0A1H6FNL8"/>
<gene>
    <name evidence="11" type="ORF">SAMN02745716_0861</name>
</gene>
<feature type="transmembrane region" description="Helical" evidence="9">
    <location>
        <begin position="153"/>
        <end position="175"/>
    </location>
</feature>
<keyword evidence="3 9" id="KW-0813">Transport</keyword>
<dbReference type="InterPro" id="IPR013525">
    <property type="entry name" value="ABC2_TM"/>
</dbReference>
<comment type="similarity">
    <text evidence="2 9">Belongs to the ABC-2 integral membrane protein family.</text>
</comment>
<feature type="transmembrane region" description="Helical" evidence="9">
    <location>
        <begin position="114"/>
        <end position="141"/>
    </location>
</feature>
<keyword evidence="8 9" id="KW-0472">Membrane</keyword>
<feature type="transmembrane region" description="Helical" evidence="9">
    <location>
        <begin position="247"/>
        <end position="266"/>
    </location>
</feature>
<sequence length="276" mass="31123">MYAYAYDPRPEIVGSDPRRFFALVFTLAVNDFKLRFFGSVLGYLWSLMRPLLLFGVLYAIFTHVIRFGGDIKFYPVYLLTAIVMFNFFAEATNRCVTCLLESESLIRKVRFPRLAIPVSVVTSSLLNFLLALLAVFVFYAAQGVEPQLRWLEMPLLILVLALFALGCGMLLSVLYVRFRDVQPIWEVALQVLFYGSPVLYVLTVAPEAFQRKLLANPIACVLTEMRHAMIDPTAPDLFESIGSNWNLLVPAGILIGTLALGTYLFAREARTAAERL</sequence>
<dbReference type="PANTHER" id="PTHR30413:SF8">
    <property type="entry name" value="TRANSPORT PERMEASE PROTEIN"/>
    <property type="match status" value="1"/>
</dbReference>
<evidence type="ECO:0000259" key="10">
    <source>
        <dbReference type="PROSITE" id="PS51012"/>
    </source>
</evidence>
<dbReference type="Pfam" id="PF01061">
    <property type="entry name" value="ABC2_membrane"/>
    <property type="match status" value="1"/>
</dbReference>
<comment type="subcellular location">
    <subcellularLocation>
        <location evidence="1">Cell inner membrane</location>
        <topology evidence="1">Multi-pass membrane protein</topology>
    </subcellularLocation>
    <subcellularLocation>
        <location evidence="9">Cell membrane</location>
        <topology evidence="9">Multi-pass membrane protein</topology>
    </subcellularLocation>
</comment>
<dbReference type="PROSITE" id="PS51012">
    <property type="entry name" value="ABC_TM2"/>
    <property type="match status" value="1"/>
</dbReference>
<evidence type="ECO:0000256" key="8">
    <source>
        <dbReference type="ARBA" id="ARBA00023136"/>
    </source>
</evidence>
<evidence type="ECO:0000256" key="2">
    <source>
        <dbReference type="ARBA" id="ARBA00007783"/>
    </source>
</evidence>
<organism evidence="11 12">
    <name type="scientific">Thermoleophilum album</name>
    <dbReference type="NCBI Taxonomy" id="29539"/>
    <lineage>
        <taxon>Bacteria</taxon>
        <taxon>Bacillati</taxon>
        <taxon>Actinomycetota</taxon>
        <taxon>Thermoleophilia</taxon>
        <taxon>Thermoleophilales</taxon>
        <taxon>Thermoleophilaceae</taxon>
        <taxon>Thermoleophilum</taxon>
    </lineage>
</organism>
<keyword evidence="6 9" id="KW-0812">Transmembrane</keyword>
<evidence type="ECO:0000313" key="11">
    <source>
        <dbReference type="EMBL" id="SEH11728.1"/>
    </source>
</evidence>
<evidence type="ECO:0000313" key="12">
    <source>
        <dbReference type="Proteomes" id="UP000222056"/>
    </source>
</evidence>
<keyword evidence="7 9" id="KW-1133">Transmembrane helix</keyword>
<feature type="transmembrane region" description="Helical" evidence="9">
    <location>
        <begin position="74"/>
        <end position="93"/>
    </location>
</feature>
<keyword evidence="4 9" id="KW-1003">Cell membrane</keyword>
<evidence type="ECO:0000256" key="5">
    <source>
        <dbReference type="ARBA" id="ARBA00022519"/>
    </source>
</evidence>
<feature type="domain" description="ABC transmembrane type-2" evidence="10">
    <location>
        <begin position="41"/>
        <end position="268"/>
    </location>
</feature>
<reference evidence="12" key="1">
    <citation type="submission" date="2016-10" db="EMBL/GenBank/DDBJ databases">
        <authorList>
            <person name="Varghese N."/>
            <person name="Submissions S."/>
        </authorList>
    </citation>
    <scope>NUCLEOTIDE SEQUENCE [LARGE SCALE GENOMIC DNA]</scope>
    <source>
        <strain evidence="12">ATCC 35263</strain>
    </source>
</reference>
<dbReference type="STRING" id="29539.SAMN02745716_0861"/>
<accession>A0A1H6FNL8</accession>
<name>A0A1H6FNL8_THEAL</name>
<evidence type="ECO:0000256" key="6">
    <source>
        <dbReference type="ARBA" id="ARBA00022692"/>
    </source>
</evidence>
<evidence type="ECO:0000256" key="7">
    <source>
        <dbReference type="ARBA" id="ARBA00022989"/>
    </source>
</evidence>
<evidence type="ECO:0000256" key="9">
    <source>
        <dbReference type="RuleBase" id="RU361157"/>
    </source>
</evidence>
<dbReference type="GO" id="GO:0043190">
    <property type="term" value="C:ATP-binding cassette (ABC) transporter complex"/>
    <property type="evidence" value="ECO:0007669"/>
    <property type="project" value="InterPro"/>
</dbReference>
<feature type="transmembrane region" description="Helical" evidence="9">
    <location>
        <begin position="187"/>
        <end position="205"/>
    </location>
</feature>
<keyword evidence="5" id="KW-0997">Cell inner membrane</keyword>
<evidence type="ECO:0000256" key="1">
    <source>
        <dbReference type="ARBA" id="ARBA00004429"/>
    </source>
</evidence>
<evidence type="ECO:0000256" key="4">
    <source>
        <dbReference type="ARBA" id="ARBA00022475"/>
    </source>
</evidence>
<dbReference type="PRINTS" id="PR00164">
    <property type="entry name" value="ABC2TRNSPORT"/>
</dbReference>
<dbReference type="InterPro" id="IPR047817">
    <property type="entry name" value="ABC2_TM_bact-type"/>
</dbReference>
<dbReference type="PANTHER" id="PTHR30413">
    <property type="entry name" value="INNER MEMBRANE TRANSPORT PERMEASE"/>
    <property type="match status" value="1"/>
</dbReference>